<name>A0A0C4EDD9_MAGP6</name>
<dbReference type="EMBL" id="GL876978">
    <property type="protein sequence ID" value="KLU91789.1"/>
    <property type="molecule type" value="Genomic_DNA"/>
</dbReference>
<proteinExistence type="predicted"/>
<feature type="region of interest" description="Disordered" evidence="1">
    <location>
        <begin position="1"/>
        <end position="22"/>
    </location>
</feature>
<keyword evidence="4" id="KW-1185">Reference proteome</keyword>
<organism evidence="3 4">
    <name type="scientific">Magnaporthiopsis poae (strain ATCC 64411 / 73-15)</name>
    <name type="common">Kentucky bluegrass fungus</name>
    <name type="synonym">Magnaporthe poae</name>
    <dbReference type="NCBI Taxonomy" id="644358"/>
    <lineage>
        <taxon>Eukaryota</taxon>
        <taxon>Fungi</taxon>
        <taxon>Dikarya</taxon>
        <taxon>Ascomycota</taxon>
        <taxon>Pezizomycotina</taxon>
        <taxon>Sordariomycetes</taxon>
        <taxon>Sordariomycetidae</taxon>
        <taxon>Magnaporthales</taxon>
        <taxon>Magnaporthaceae</taxon>
        <taxon>Magnaporthiopsis</taxon>
    </lineage>
</organism>
<sequence length="128" mass="13814">MTTSGSGQHPMTASRSGQFQSVLPLDTPVSALGIPIPPLASPTVDPPSLLFRPRRQVIPSSILPHPPPGQFQFCPYKLPKMNSPRMPGDCLSTATLDRITTRRPCTSLARRASLYEPGSRHAVVMPST</sequence>
<dbReference type="EnsemblFungi" id="MAPG_10737T0">
    <property type="protein sequence ID" value="MAPG_10737T0"/>
    <property type="gene ID" value="MAPG_10737"/>
</dbReference>
<dbReference type="Proteomes" id="UP000011715">
    <property type="component" value="Unassembled WGS sequence"/>
</dbReference>
<reference evidence="3" key="5">
    <citation type="submission" date="2015-06" db="UniProtKB">
        <authorList>
            <consortium name="EnsemblFungi"/>
        </authorList>
    </citation>
    <scope>IDENTIFICATION</scope>
    <source>
        <strain evidence="3">ATCC 64411</strain>
    </source>
</reference>
<reference evidence="4" key="2">
    <citation type="submission" date="2010-05" db="EMBL/GenBank/DDBJ databases">
        <title>The genome sequence of Magnaporthe poae strain ATCC 64411.</title>
        <authorList>
            <person name="Ma L.-J."/>
            <person name="Dead R."/>
            <person name="Young S."/>
            <person name="Zeng Q."/>
            <person name="Koehrsen M."/>
            <person name="Alvarado L."/>
            <person name="Berlin A."/>
            <person name="Chapman S.B."/>
            <person name="Chen Z."/>
            <person name="Freedman E."/>
            <person name="Gellesch M."/>
            <person name="Goldberg J."/>
            <person name="Griggs A."/>
            <person name="Gujja S."/>
            <person name="Heilman E.R."/>
            <person name="Heiman D."/>
            <person name="Hepburn T."/>
            <person name="Howarth C."/>
            <person name="Jen D."/>
            <person name="Larson L."/>
            <person name="Mehta T."/>
            <person name="Neiman D."/>
            <person name="Pearson M."/>
            <person name="Roberts A."/>
            <person name="Saif S."/>
            <person name="Shea T."/>
            <person name="Shenoy N."/>
            <person name="Sisk P."/>
            <person name="Stolte C."/>
            <person name="Sykes S."/>
            <person name="Walk T."/>
            <person name="White J."/>
            <person name="Yandava C."/>
            <person name="Haas B."/>
            <person name="Nusbaum C."/>
            <person name="Birren B."/>
        </authorList>
    </citation>
    <scope>NUCLEOTIDE SEQUENCE [LARGE SCALE GENOMIC DNA]</scope>
    <source>
        <strain evidence="4">ATCC 64411 / 73-15</strain>
    </source>
</reference>
<dbReference type="AlphaFoldDB" id="A0A0C4EDD9"/>
<dbReference type="EMBL" id="ADBL01002652">
    <property type="status" value="NOT_ANNOTATED_CDS"/>
    <property type="molecule type" value="Genomic_DNA"/>
</dbReference>
<evidence type="ECO:0000256" key="1">
    <source>
        <dbReference type="SAM" id="MobiDB-lite"/>
    </source>
</evidence>
<evidence type="ECO:0000313" key="2">
    <source>
        <dbReference type="EMBL" id="KLU91789.1"/>
    </source>
</evidence>
<dbReference type="VEuPathDB" id="FungiDB:MAPG_10737"/>
<evidence type="ECO:0000313" key="4">
    <source>
        <dbReference type="Proteomes" id="UP000011715"/>
    </source>
</evidence>
<reference evidence="3" key="4">
    <citation type="journal article" date="2015" name="G3 (Bethesda)">
        <title>Genome sequences of three phytopathogenic species of the Magnaporthaceae family of fungi.</title>
        <authorList>
            <person name="Okagaki L.H."/>
            <person name="Nunes C.C."/>
            <person name="Sailsbery J."/>
            <person name="Clay B."/>
            <person name="Brown D."/>
            <person name="John T."/>
            <person name="Oh Y."/>
            <person name="Young N."/>
            <person name="Fitzgerald M."/>
            <person name="Haas B.J."/>
            <person name="Zeng Q."/>
            <person name="Young S."/>
            <person name="Adiconis X."/>
            <person name="Fan L."/>
            <person name="Levin J.Z."/>
            <person name="Mitchell T.K."/>
            <person name="Okubara P.A."/>
            <person name="Farman M.L."/>
            <person name="Kohn L.M."/>
            <person name="Birren B."/>
            <person name="Ma L.-J."/>
            <person name="Dean R.A."/>
        </authorList>
    </citation>
    <scope>NUCLEOTIDE SEQUENCE</scope>
    <source>
        <strain evidence="3">ATCC 64411 / 73-15</strain>
    </source>
</reference>
<accession>A0A0C4EDD9</accession>
<reference evidence="2" key="1">
    <citation type="submission" date="2010-05" db="EMBL/GenBank/DDBJ databases">
        <title>The Genome Sequence of Magnaporthe poae strain ATCC 64411.</title>
        <authorList>
            <consortium name="The Broad Institute Genome Sequencing Platform"/>
            <consortium name="Broad Institute Genome Sequencing Center for Infectious Disease"/>
            <person name="Ma L.-J."/>
            <person name="Dead R."/>
            <person name="Young S."/>
            <person name="Zeng Q."/>
            <person name="Koehrsen M."/>
            <person name="Alvarado L."/>
            <person name="Berlin A."/>
            <person name="Chapman S.B."/>
            <person name="Chen Z."/>
            <person name="Freedman E."/>
            <person name="Gellesch M."/>
            <person name="Goldberg J."/>
            <person name="Griggs A."/>
            <person name="Gujja S."/>
            <person name="Heilman E.R."/>
            <person name="Heiman D."/>
            <person name="Hepburn T."/>
            <person name="Howarth C."/>
            <person name="Jen D."/>
            <person name="Larson L."/>
            <person name="Mehta T."/>
            <person name="Neiman D."/>
            <person name="Pearson M."/>
            <person name="Roberts A."/>
            <person name="Saif S."/>
            <person name="Shea T."/>
            <person name="Shenoy N."/>
            <person name="Sisk P."/>
            <person name="Stolte C."/>
            <person name="Sykes S."/>
            <person name="Walk T."/>
            <person name="White J."/>
            <person name="Yandava C."/>
            <person name="Haas B."/>
            <person name="Nusbaum C."/>
            <person name="Birren B."/>
        </authorList>
    </citation>
    <scope>NUCLEOTIDE SEQUENCE</scope>
    <source>
        <strain evidence="2">ATCC 64411</strain>
    </source>
</reference>
<feature type="compositionally biased region" description="Polar residues" evidence="1">
    <location>
        <begin position="1"/>
        <end position="21"/>
    </location>
</feature>
<reference evidence="2" key="3">
    <citation type="submission" date="2011-03" db="EMBL/GenBank/DDBJ databases">
        <title>Annotation of Magnaporthe poae ATCC 64411.</title>
        <authorList>
            <person name="Ma L.-J."/>
            <person name="Dead R."/>
            <person name="Young S.K."/>
            <person name="Zeng Q."/>
            <person name="Gargeya S."/>
            <person name="Fitzgerald M."/>
            <person name="Haas B."/>
            <person name="Abouelleil A."/>
            <person name="Alvarado L."/>
            <person name="Arachchi H.M."/>
            <person name="Berlin A."/>
            <person name="Brown A."/>
            <person name="Chapman S.B."/>
            <person name="Chen Z."/>
            <person name="Dunbar C."/>
            <person name="Freedman E."/>
            <person name="Gearin G."/>
            <person name="Gellesch M."/>
            <person name="Goldberg J."/>
            <person name="Griggs A."/>
            <person name="Gujja S."/>
            <person name="Heiman D."/>
            <person name="Howarth C."/>
            <person name="Larson L."/>
            <person name="Lui A."/>
            <person name="MacDonald P.J.P."/>
            <person name="Mehta T."/>
            <person name="Montmayeur A."/>
            <person name="Murphy C."/>
            <person name="Neiman D."/>
            <person name="Pearson M."/>
            <person name="Priest M."/>
            <person name="Roberts A."/>
            <person name="Saif S."/>
            <person name="Shea T."/>
            <person name="Shenoy N."/>
            <person name="Sisk P."/>
            <person name="Stolte C."/>
            <person name="Sykes S."/>
            <person name="Yandava C."/>
            <person name="Wortman J."/>
            <person name="Nusbaum C."/>
            <person name="Birren B."/>
        </authorList>
    </citation>
    <scope>NUCLEOTIDE SEQUENCE</scope>
    <source>
        <strain evidence="2">ATCC 64411</strain>
    </source>
</reference>
<evidence type="ECO:0000313" key="3">
    <source>
        <dbReference type="EnsemblFungi" id="MAPG_10737T0"/>
    </source>
</evidence>
<protein>
    <submittedName>
        <fullName evidence="2 3">Uncharacterized protein</fullName>
    </submittedName>
</protein>
<gene>
    <name evidence="2" type="ORF">MAPG_10737</name>
</gene>